<dbReference type="PROSITE" id="PS00611">
    <property type="entry name" value="HISOL_DEHYDROGENASE"/>
    <property type="match status" value="1"/>
</dbReference>
<feature type="active site" description="Proton acceptor" evidence="8 10">
    <location>
        <position position="323"/>
    </location>
</feature>
<comment type="function">
    <text evidence="1 8">Catalyzes the sequential NAD-dependent oxidations of L-histidinol to L-histidinaldehyde and then to L-histidine.</text>
</comment>
<keyword evidence="6 8" id="KW-0560">Oxidoreductase</keyword>
<evidence type="ECO:0000256" key="1">
    <source>
        <dbReference type="ARBA" id="ARBA00003850"/>
    </source>
</evidence>
<evidence type="ECO:0000256" key="10">
    <source>
        <dbReference type="PIRSR" id="PIRSR000099-1"/>
    </source>
</evidence>
<evidence type="ECO:0000256" key="13">
    <source>
        <dbReference type="PIRSR" id="PIRSR000099-4"/>
    </source>
</evidence>
<feature type="active site" description="Proton acceptor" evidence="8 10">
    <location>
        <position position="324"/>
    </location>
</feature>
<evidence type="ECO:0000313" key="16">
    <source>
        <dbReference type="Proteomes" id="UP000590460"/>
    </source>
</evidence>
<evidence type="ECO:0000256" key="14">
    <source>
        <dbReference type="RuleBase" id="RU004175"/>
    </source>
</evidence>
<dbReference type="Gene3D" id="1.20.5.1300">
    <property type="match status" value="1"/>
</dbReference>
<dbReference type="Pfam" id="PF00815">
    <property type="entry name" value="Histidinol_dh"/>
    <property type="match status" value="1"/>
</dbReference>
<dbReference type="Proteomes" id="UP000590460">
    <property type="component" value="Unassembled WGS sequence"/>
</dbReference>
<dbReference type="SUPFAM" id="SSF53720">
    <property type="entry name" value="ALDH-like"/>
    <property type="match status" value="1"/>
</dbReference>
<dbReference type="GO" id="GO:0000105">
    <property type="term" value="P:L-histidine biosynthetic process"/>
    <property type="evidence" value="ECO:0007669"/>
    <property type="project" value="UniProtKB-UniRule"/>
</dbReference>
<dbReference type="GO" id="GO:0008270">
    <property type="term" value="F:zinc ion binding"/>
    <property type="evidence" value="ECO:0007669"/>
    <property type="project" value="UniProtKB-UniRule"/>
</dbReference>
<dbReference type="EC" id="1.1.1.23" evidence="3 8"/>
<keyword evidence="8" id="KW-0028">Amino-acid biosynthesis</keyword>
<feature type="binding site" evidence="8 11">
    <location>
        <position position="126"/>
    </location>
    <ligand>
        <name>NAD(+)</name>
        <dbReference type="ChEBI" id="CHEBI:57540"/>
    </ligand>
</feature>
<dbReference type="PANTHER" id="PTHR21256">
    <property type="entry name" value="HISTIDINOL DEHYDROGENASE HDH"/>
    <property type="match status" value="1"/>
</dbReference>
<feature type="binding site" evidence="8 12">
    <location>
        <position position="357"/>
    </location>
    <ligand>
        <name>substrate</name>
    </ligand>
</feature>
<feature type="binding site" evidence="8 12">
    <location>
        <position position="416"/>
    </location>
    <ligand>
        <name>substrate</name>
    </ligand>
</feature>
<sequence length="429" mass="45377">MQIIKNQTIDQMAKQIRQETAATDDAIVAAQVADIIKNVRENGDEALKTYSATFDDVTPATWRVSEAEIQAAMASVPQKVLAALRTAAENIRTFHQQEVAVGFEDTPREGIVRGVKVTPLSAVGIYVPGGTAAYPSSVLMNAIPAKIAGVPNIVMVTPPQKDGLNPIVLAAAKIAGVDQIFQVGGAQAIAALAYGTATIPAVDKITGPGNRYVAMAKKMVYGQVAIDMIAGPSEIGILADDSARAADIAADLLSQAEHDVNARVLLMTTSAALATAVNAAVAQQLETLPRADIARAAINDHGVIYLVNTIDEMFTLMNLVGPEHLEVQLTNPAQYLAKIQNAGSIFLGPYASEPLGDYFSGPNHILPTGGTARFSSPLGVWDFQKRLQYLQYTQSALAEDLPAVTQLARAEGLEAHARAVQTRFNSNVG</sequence>
<dbReference type="GO" id="GO:0051287">
    <property type="term" value="F:NAD binding"/>
    <property type="evidence" value="ECO:0007669"/>
    <property type="project" value="InterPro"/>
</dbReference>
<dbReference type="InterPro" id="IPR016161">
    <property type="entry name" value="Ald_DH/histidinol_DH"/>
</dbReference>
<dbReference type="PRINTS" id="PR00083">
    <property type="entry name" value="HOLDHDRGNASE"/>
</dbReference>
<dbReference type="AlphaFoldDB" id="A0A846ZEZ5"/>
<evidence type="ECO:0000256" key="5">
    <source>
        <dbReference type="ARBA" id="ARBA00022833"/>
    </source>
</evidence>
<dbReference type="FunFam" id="3.40.50.1980:FF:000001">
    <property type="entry name" value="Histidinol dehydrogenase"/>
    <property type="match status" value="1"/>
</dbReference>
<dbReference type="NCBIfam" id="TIGR00069">
    <property type="entry name" value="hisD"/>
    <property type="match status" value="1"/>
</dbReference>
<keyword evidence="8" id="KW-0368">Histidine biosynthesis</keyword>
<evidence type="ECO:0000256" key="7">
    <source>
        <dbReference type="ARBA" id="ARBA00049489"/>
    </source>
</evidence>
<dbReference type="InterPro" id="IPR001692">
    <property type="entry name" value="Histidinol_DH_CS"/>
</dbReference>
<dbReference type="InterPro" id="IPR022695">
    <property type="entry name" value="Histidinol_DH_monofunct"/>
</dbReference>
<dbReference type="RefSeq" id="WP_168676215.1">
    <property type="nucleotide sequence ID" value="NZ_BPKV01000004.1"/>
</dbReference>
<evidence type="ECO:0000256" key="8">
    <source>
        <dbReference type="HAMAP-Rule" id="MF_01024"/>
    </source>
</evidence>
<comment type="catalytic activity">
    <reaction evidence="7 8">
        <text>L-histidinol + 2 NAD(+) + H2O = L-histidine + 2 NADH + 3 H(+)</text>
        <dbReference type="Rhea" id="RHEA:20641"/>
        <dbReference type="ChEBI" id="CHEBI:15377"/>
        <dbReference type="ChEBI" id="CHEBI:15378"/>
        <dbReference type="ChEBI" id="CHEBI:57540"/>
        <dbReference type="ChEBI" id="CHEBI:57595"/>
        <dbReference type="ChEBI" id="CHEBI:57699"/>
        <dbReference type="ChEBI" id="CHEBI:57945"/>
        <dbReference type="EC" id="1.1.1.23"/>
    </reaction>
</comment>
<dbReference type="FunFam" id="3.40.50.1980:FF:000026">
    <property type="entry name" value="Histidinol dehydrogenase"/>
    <property type="match status" value="1"/>
</dbReference>
<feature type="binding site" evidence="8 11">
    <location>
        <position position="187"/>
    </location>
    <ligand>
        <name>NAD(+)</name>
        <dbReference type="ChEBI" id="CHEBI:57540"/>
    </ligand>
</feature>
<evidence type="ECO:0000313" key="15">
    <source>
        <dbReference type="EMBL" id="NKZ18169.1"/>
    </source>
</evidence>
<evidence type="ECO:0000256" key="6">
    <source>
        <dbReference type="ARBA" id="ARBA00023002"/>
    </source>
</evidence>
<name>A0A846ZEZ5_9LACO</name>
<feature type="binding site" evidence="8 11">
    <location>
        <position position="210"/>
    </location>
    <ligand>
        <name>NAD(+)</name>
        <dbReference type="ChEBI" id="CHEBI:57540"/>
    </ligand>
</feature>
<feature type="binding site" evidence="8 12">
    <location>
        <position position="233"/>
    </location>
    <ligand>
        <name>substrate</name>
    </ligand>
</feature>
<dbReference type="HAMAP" id="MF_01024">
    <property type="entry name" value="HisD"/>
    <property type="match status" value="1"/>
</dbReference>
<feature type="binding site" evidence="8 13">
    <location>
        <position position="416"/>
    </location>
    <ligand>
        <name>Zn(2+)</name>
        <dbReference type="ChEBI" id="CHEBI:29105"/>
    </ligand>
</feature>
<protein>
    <recommendedName>
        <fullName evidence="3 8">Histidinol dehydrogenase</fullName>
        <shortName evidence="8">HDH</shortName>
        <ecNumber evidence="3 8">1.1.1.23</ecNumber>
    </recommendedName>
</protein>
<feature type="binding site" evidence="8 13">
    <location>
        <position position="258"/>
    </location>
    <ligand>
        <name>Zn(2+)</name>
        <dbReference type="ChEBI" id="CHEBI:29105"/>
    </ligand>
</feature>
<feature type="binding site" evidence="8 13">
    <location>
        <position position="255"/>
    </location>
    <ligand>
        <name>Zn(2+)</name>
        <dbReference type="ChEBI" id="CHEBI:29105"/>
    </ligand>
</feature>
<reference evidence="15 16" key="1">
    <citation type="submission" date="2020-04" db="EMBL/GenBank/DDBJ databases">
        <title>MicrobeNet Type strains.</title>
        <authorList>
            <person name="Nicholson A.C."/>
        </authorList>
    </citation>
    <scope>NUCLEOTIDE SEQUENCE [LARGE SCALE GENOMIC DNA]</scope>
    <source>
        <strain evidence="15 16">CCUG 54536</strain>
    </source>
</reference>
<feature type="binding site" evidence="8 13">
    <location>
        <position position="357"/>
    </location>
    <ligand>
        <name>Zn(2+)</name>
        <dbReference type="ChEBI" id="CHEBI:29105"/>
    </ligand>
</feature>
<feature type="binding site" evidence="8 12">
    <location>
        <position position="258"/>
    </location>
    <ligand>
        <name>substrate</name>
    </ligand>
</feature>
<comment type="cofactor">
    <cofactor evidence="8 13">
        <name>Zn(2+)</name>
        <dbReference type="ChEBI" id="CHEBI:29105"/>
    </cofactor>
    <text evidence="8 13">Binds 1 zinc ion per subunit.</text>
</comment>
<evidence type="ECO:0000256" key="4">
    <source>
        <dbReference type="ARBA" id="ARBA00022723"/>
    </source>
</evidence>
<dbReference type="EMBL" id="JAAXPO010000003">
    <property type="protein sequence ID" value="NKZ18169.1"/>
    <property type="molecule type" value="Genomic_DNA"/>
</dbReference>
<keyword evidence="4 8" id="KW-0479">Metal-binding</keyword>
<dbReference type="CDD" id="cd06572">
    <property type="entry name" value="Histidinol_dh"/>
    <property type="match status" value="1"/>
</dbReference>
<feature type="binding site" evidence="8 12">
    <location>
        <position position="411"/>
    </location>
    <ligand>
        <name>substrate</name>
    </ligand>
</feature>
<accession>A0A846ZEZ5</accession>
<organism evidence="15 16">
    <name type="scientific">Leuconostoc holzapfelii</name>
    <dbReference type="NCBI Taxonomy" id="434464"/>
    <lineage>
        <taxon>Bacteria</taxon>
        <taxon>Bacillati</taxon>
        <taxon>Bacillota</taxon>
        <taxon>Bacilli</taxon>
        <taxon>Lactobacillales</taxon>
        <taxon>Lactobacillaceae</taxon>
        <taxon>Leuconostoc</taxon>
    </lineage>
</organism>
<dbReference type="GO" id="GO:0005829">
    <property type="term" value="C:cytosol"/>
    <property type="evidence" value="ECO:0007669"/>
    <property type="project" value="TreeGrafter"/>
</dbReference>
<evidence type="ECO:0000256" key="11">
    <source>
        <dbReference type="PIRSR" id="PIRSR000099-2"/>
    </source>
</evidence>
<dbReference type="PIRSF" id="PIRSF000099">
    <property type="entry name" value="Histidinol_dh"/>
    <property type="match status" value="1"/>
</dbReference>
<comment type="caution">
    <text evidence="15">The sequence shown here is derived from an EMBL/GenBank/DDBJ whole genome shotgun (WGS) entry which is preliminary data.</text>
</comment>
<evidence type="ECO:0000256" key="3">
    <source>
        <dbReference type="ARBA" id="ARBA00012965"/>
    </source>
</evidence>
<evidence type="ECO:0000256" key="2">
    <source>
        <dbReference type="ARBA" id="ARBA00010178"/>
    </source>
</evidence>
<dbReference type="PANTHER" id="PTHR21256:SF2">
    <property type="entry name" value="HISTIDINE BIOSYNTHESIS TRIFUNCTIONAL PROTEIN"/>
    <property type="match status" value="1"/>
</dbReference>
<keyword evidence="8 11" id="KW-0520">NAD</keyword>
<evidence type="ECO:0000256" key="12">
    <source>
        <dbReference type="PIRSR" id="PIRSR000099-3"/>
    </source>
</evidence>
<feature type="binding site" evidence="8 12">
    <location>
        <position position="255"/>
    </location>
    <ligand>
        <name>substrate</name>
    </ligand>
</feature>
<dbReference type="UniPathway" id="UPA00031">
    <property type="reaction ID" value="UER00014"/>
</dbReference>
<proteinExistence type="inferred from homology"/>
<dbReference type="Gene3D" id="3.40.50.1980">
    <property type="entry name" value="Nitrogenase molybdenum iron protein domain"/>
    <property type="match status" value="2"/>
</dbReference>
<dbReference type="InterPro" id="IPR012131">
    <property type="entry name" value="Hstdl_DH"/>
</dbReference>
<evidence type="ECO:0000256" key="9">
    <source>
        <dbReference type="PIRNR" id="PIRNR000099"/>
    </source>
</evidence>
<gene>
    <name evidence="8 15" type="primary">hisD</name>
    <name evidence="15" type="ORF">HF966_03150</name>
</gene>
<dbReference type="GO" id="GO:0004399">
    <property type="term" value="F:histidinol dehydrogenase activity"/>
    <property type="evidence" value="ECO:0007669"/>
    <property type="project" value="UniProtKB-UniRule"/>
</dbReference>
<feature type="binding site" evidence="8 12">
    <location>
        <position position="324"/>
    </location>
    <ligand>
        <name>substrate</name>
    </ligand>
</feature>
<comment type="similarity">
    <text evidence="2 8 9 14">Belongs to the histidinol dehydrogenase family.</text>
</comment>
<comment type="pathway">
    <text evidence="8">Amino-acid biosynthesis; L-histidine biosynthesis; L-histidine from 5-phospho-alpha-D-ribose 1-diphosphate: step 9/9.</text>
</comment>
<keyword evidence="5 8" id="KW-0862">Zinc</keyword>